<feature type="region of interest" description="Disordered" evidence="8">
    <location>
        <begin position="184"/>
        <end position="219"/>
    </location>
</feature>
<evidence type="ECO:0000313" key="12">
    <source>
        <dbReference type="Proteomes" id="UP001365542"/>
    </source>
</evidence>
<dbReference type="PANTHER" id="PTHR34992:SF1">
    <property type="entry name" value="COPPER ACQUISITION FACTOR BIM1-LIKE DOMAIN-CONTAINING PROTEIN"/>
    <property type="match status" value="1"/>
</dbReference>
<accession>A0AAV9X3X8</accession>
<dbReference type="CDD" id="cd21176">
    <property type="entry name" value="LPMO_auxiliary-like"/>
    <property type="match status" value="1"/>
</dbReference>
<feature type="chain" id="PRO_5043709925" description="Copper acquisition factor BIM1-like domain-containing protein" evidence="9">
    <location>
        <begin position="18"/>
        <end position="240"/>
    </location>
</feature>
<keyword evidence="12" id="KW-1185">Reference proteome</keyword>
<dbReference type="InterPro" id="IPR046936">
    <property type="entry name" value="BIM1-like"/>
</dbReference>
<proteinExistence type="predicted"/>
<feature type="signal peptide" evidence="9">
    <location>
        <begin position="1"/>
        <end position="17"/>
    </location>
</feature>
<keyword evidence="4 9" id="KW-0732">Signal</keyword>
<evidence type="ECO:0000313" key="11">
    <source>
        <dbReference type="EMBL" id="KAK6533721.1"/>
    </source>
</evidence>
<name>A0AAV9X3X8_9PEZI</name>
<evidence type="ECO:0000256" key="1">
    <source>
        <dbReference type="ARBA" id="ARBA00004609"/>
    </source>
</evidence>
<keyword evidence="3" id="KW-0336">GPI-anchor</keyword>
<dbReference type="AlphaFoldDB" id="A0AAV9X3X8"/>
<comment type="caution">
    <text evidence="11">The sequence shown here is derived from an EMBL/GenBank/DDBJ whole genome shotgun (WGS) entry which is preliminary data.</text>
</comment>
<evidence type="ECO:0000256" key="5">
    <source>
        <dbReference type="ARBA" id="ARBA00023136"/>
    </source>
</evidence>
<evidence type="ECO:0000259" key="10">
    <source>
        <dbReference type="Pfam" id="PF20238"/>
    </source>
</evidence>
<keyword evidence="5" id="KW-0472">Membrane</keyword>
<dbReference type="GO" id="GO:0098552">
    <property type="term" value="C:side of membrane"/>
    <property type="evidence" value="ECO:0007669"/>
    <property type="project" value="UniProtKB-KW"/>
</dbReference>
<dbReference type="Pfam" id="PF20238">
    <property type="entry name" value="BIM1-like_dom"/>
    <property type="match status" value="1"/>
</dbReference>
<comment type="subcellular location">
    <subcellularLocation>
        <location evidence="1">Cell membrane</location>
        <topology evidence="1">Lipid-anchor</topology>
        <topology evidence="1">GPI-anchor</topology>
    </subcellularLocation>
</comment>
<evidence type="ECO:0000256" key="2">
    <source>
        <dbReference type="ARBA" id="ARBA00022475"/>
    </source>
</evidence>
<dbReference type="InterPro" id="IPR046530">
    <property type="entry name" value="BIM1-like_dom"/>
</dbReference>
<keyword evidence="7" id="KW-0449">Lipoprotein</keyword>
<evidence type="ECO:0000256" key="4">
    <source>
        <dbReference type="ARBA" id="ARBA00022729"/>
    </source>
</evidence>
<dbReference type="Proteomes" id="UP001365542">
    <property type="component" value="Unassembled WGS sequence"/>
</dbReference>
<reference evidence="11 12" key="1">
    <citation type="submission" date="2019-10" db="EMBL/GenBank/DDBJ databases">
        <authorList>
            <person name="Palmer J.M."/>
        </authorList>
    </citation>
    <scope>NUCLEOTIDE SEQUENCE [LARGE SCALE GENOMIC DNA]</scope>
    <source>
        <strain evidence="11 12">TWF694</strain>
    </source>
</reference>
<evidence type="ECO:0000256" key="9">
    <source>
        <dbReference type="SAM" id="SignalP"/>
    </source>
</evidence>
<evidence type="ECO:0000256" key="8">
    <source>
        <dbReference type="SAM" id="MobiDB-lite"/>
    </source>
</evidence>
<protein>
    <recommendedName>
        <fullName evidence="10">Copper acquisition factor BIM1-like domain-containing protein</fullName>
    </recommendedName>
</protein>
<evidence type="ECO:0000256" key="6">
    <source>
        <dbReference type="ARBA" id="ARBA00023180"/>
    </source>
</evidence>
<dbReference type="EMBL" id="JAVHJO010000011">
    <property type="protein sequence ID" value="KAK6533721.1"/>
    <property type="molecule type" value="Genomic_DNA"/>
</dbReference>
<gene>
    <name evidence="11" type="ORF">TWF694_002652</name>
</gene>
<evidence type="ECO:0000256" key="7">
    <source>
        <dbReference type="ARBA" id="ARBA00023288"/>
    </source>
</evidence>
<dbReference type="GO" id="GO:0005886">
    <property type="term" value="C:plasma membrane"/>
    <property type="evidence" value="ECO:0007669"/>
    <property type="project" value="UniProtKB-SubCell"/>
</dbReference>
<keyword evidence="6" id="KW-0325">Glycoprotein</keyword>
<feature type="domain" description="Copper acquisition factor BIM1-like" evidence="10">
    <location>
        <begin position="16"/>
        <end position="152"/>
    </location>
</feature>
<keyword evidence="2" id="KW-1003">Cell membrane</keyword>
<evidence type="ECO:0000256" key="3">
    <source>
        <dbReference type="ARBA" id="ARBA00022622"/>
    </source>
</evidence>
<sequence length="240" mass="24287">MQLKSIVLLGLSHLASAHFLLNSPPTIGFSDDDEGTYPCGSFDATDRKTVTNFPVGGIAVSVTSTHPQDTWFIRAALTNDTENWVELIPPVSQQGQGNFCFSNVPGLAAWENLDAVLQVITLAPDGYLFQCSAIKFVSGAAIPPDAKCTNVKGVSSSILSETLLLDSKTTSTGAAALPAATTGGSVTSAATTGGTATQTGGASSTSSSPSGTTSPNAASRNSGALVALGGILGSIGLFFL</sequence>
<organism evidence="11 12">
    <name type="scientific">Orbilia ellipsospora</name>
    <dbReference type="NCBI Taxonomy" id="2528407"/>
    <lineage>
        <taxon>Eukaryota</taxon>
        <taxon>Fungi</taxon>
        <taxon>Dikarya</taxon>
        <taxon>Ascomycota</taxon>
        <taxon>Pezizomycotina</taxon>
        <taxon>Orbiliomycetes</taxon>
        <taxon>Orbiliales</taxon>
        <taxon>Orbiliaceae</taxon>
        <taxon>Orbilia</taxon>
    </lineage>
</organism>
<dbReference type="PANTHER" id="PTHR34992">
    <property type="entry name" value="HYPHAL ANASTAMOSIS-7 PROTEIN"/>
    <property type="match status" value="1"/>
</dbReference>